<organism evidence="1 2">
    <name type="scientific">Gossypium davidsonii</name>
    <name type="common">Davidson's cotton</name>
    <name type="synonym">Gossypium klotzschianum subsp. davidsonii</name>
    <dbReference type="NCBI Taxonomy" id="34287"/>
    <lineage>
        <taxon>Eukaryota</taxon>
        <taxon>Viridiplantae</taxon>
        <taxon>Streptophyta</taxon>
        <taxon>Embryophyta</taxon>
        <taxon>Tracheophyta</taxon>
        <taxon>Spermatophyta</taxon>
        <taxon>Magnoliopsida</taxon>
        <taxon>eudicotyledons</taxon>
        <taxon>Gunneridae</taxon>
        <taxon>Pentapetalae</taxon>
        <taxon>rosids</taxon>
        <taxon>malvids</taxon>
        <taxon>Malvales</taxon>
        <taxon>Malvaceae</taxon>
        <taxon>Malvoideae</taxon>
        <taxon>Gossypium</taxon>
    </lineage>
</organism>
<dbReference type="Proteomes" id="UP000593561">
    <property type="component" value="Unassembled WGS sequence"/>
</dbReference>
<accession>A0A7J8SEE8</accession>
<sequence>MYEATKPNKAKIRGCLSLLQSWVNYVGIPTALEDIRLPLDQRPEAHVSIK</sequence>
<keyword evidence="2" id="KW-1185">Reference proteome</keyword>
<evidence type="ECO:0000313" key="1">
    <source>
        <dbReference type="EMBL" id="MBA0624285.1"/>
    </source>
</evidence>
<reference evidence="1 2" key="1">
    <citation type="journal article" date="2019" name="Genome Biol. Evol.">
        <title>Insights into the evolution of the New World diploid cottons (Gossypium, subgenus Houzingenia) based on genome sequencing.</title>
        <authorList>
            <person name="Grover C.E."/>
            <person name="Arick M.A. 2nd"/>
            <person name="Thrash A."/>
            <person name="Conover J.L."/>
            <person name="Sanders W.S."/>
            <person name="Peterson D.G."/>
            <person name="Frelichowski J.E."/>
            <person name="Scheffler J.A."/>
            <person name="Scheffler B.E."/>
            <person name="Wendel J.F."/>
        </authorList>
    </citation>
    <scope>NUCLEOTIDE SEQUENCE [LARGE SCALE GENOMIC DNA]</scope>
    <source>
        <strain evidence="1">27</strain>
        <tissue evidence="1">Leaf</tissue>
    </source>
</reference>
<name>A0A7J8SEE8_GOSDV</name>
<evidence type="ECO:0000313" key="2">
    <source>
        <dbReference type="Proteomes" id="UP000593561"/>
    </source>
</evidence>
<dbReference type="AlphaFoldDB" id="A0A7J8SEE8"/>
<protein>
    <submittedName>
        <fullName evidence="1">Uncharacterized protein</fullName>
    </submittedName>
</protein>
<dbReference type="EMBL" id="JABFAC010000009">
    <property type="protein sequence ID" value="MBA0624285.1"/>
    <property type="molecule type" value="Genomic_DNA"/>
</dbReference>
<gene>
    <name evidence="1" type="ORF">Godav_009673</name>
</gene>
<comment type="caution">
    <text evidence="1">The sequence shown here is derived from an EMBL/GenBank/DDBJ whole genome shotgun (WGS) entry which is preliminary data.</text>
</comment>
<proteinExistence type="predicted"/>